<organism evidence="2">
    <name type="scientific">uncultured Phycisphaerae bacterium</name>
    <dbReference type="NCBI Taxonomy" id="904963"/>
    <lineage>
        <taxon>Bacteria</taxon>
        <taxon>Pseudomonadati</taxon>
        <taxon>Planctomycetota</taxon>
        <taxon>Phycisphaerae</taxon>
        <taxon>environmental samples</taxon>
    </lineage>
</organism>
<evidence type="ECO:0000313" key="2">
    <source>
        <dbReference type="EMBL" id="CAA9433413.1"/>
    </source>
</evidence>
<proteinExistence type="predicted"/>
<protein>
    <submittedName>
        <fullName evidence="2">Uncharacterized protein</fullName>
    </submittedName>
</protein>
<dbReference type="AlphaFoldDB" id="A0A6J4Q6G9"/>
<sequence length="37" mass="3921">MVREVVAMNRRARLITGTPGGSGRLARRATRATPGSP</sequence>
<dbReference type="EMBL" id="CADCUQ010000840">
    <property type="protein sequence ID" value="CAA9433413.1"/>
    <property type="molecule type" value="Genomic_DNA"/>
</dbReference>
<accession>A0A6J4Q6G9</accession>
<feature type="region of interest" description="Disordered" evidence="1">
    <location>
        <begin position="15"/>
        <end position="37"/>
    </location>
</feature>
<gene>
    <name evidence="2" type="ORF">AVDCRST_MAG64-3665</name>
</gene>
<name>A0A6J4Q6G9_9BACT</name>
<reference evidence="2" key="1">
    <citation type="submission" date="2020-02" db="EMBL/GenBank/DDBJ databases">
        <authorList>
            <person name="Meier V. D."/>
        </authorList>
    </citation>
    <scope>NUCLEOTIDE SEQUENCE</scope>
    <source>
        <strain evidence="2">AVDCRST_MAG64</strain>
    </source>
</reference>
<evidence type="ECO:0000256" key="1">
    <source>
        <dbReference type="SAM" id="MobiDB-lite"/>
    </source>
</evidence>